<dbReference type="PANTHER" id="PTHR36222">
    <property type="entry name" value="SERINE PROTEASE INHIBITOR RV3364C"/>
    <property type="match status" value="1"/>
</dbReference>
<accession>A0A919J5E9</accession>
<keyword evidence="3" id="KW-1185">Reference proteome</keyword>
<proteinExistence type="predicted"/>
<feature type="domain" description="Roadblock/LAMTOR2" evidence="1">
    <location>
        <begin position="16"/>
        <end position="107"/>
    </location>
</feature>
<dbReference type="InterPro" id="IPR004942">
    <property type="entry name" value="Roadblock/LAMTOR2_dom"/>
</dbReference>
<name>A0A919J5E9_9ACTN</name>
<gene>
    <name evidence="2" type="ORF">Afe05nite_60500</name>
</gene>
<comment type="caution">
    <text evidence="2">The sequence shown here is derived from an EMBL/GenBank/DDBJ whole genome shotgun (WGS) entry which is preliminary data.</text>
</comment>
<reference evidence="2" key="1">
    <citation type="submission" date="2021-01" db="EMBL/GenBank/DDBJ databases">
        <title>Whole genome shotgun sequence of Actinoplanes ferrugineus NBRC 15555.</title>
        <authorList>
            <person name="Komaki H."/>
            <person name="Tamura T."/>
        </authorList>
    </citation>
    <scope>NUCLEOTIDE SEQUENCE</scope>
    <source>
        <strain evidence="2">NBRC 15555</strain>
    </source>
</reference>
<evidence type="ECO:0000259" key="1">
    <source>
        <dbReference type="SMART" id="SM00960"/>
    </source>
</evidence>
<dbReference type="SUPFAM" id="SSF103196">
    <property type="entry name" value="Roadblock/LC7 domain"/>
    <property type="match status" value="1"/>
</dbReference>
<protein>
    <recommendedName>
        <fullName evidence="1">Roadblock/LAMTOR2 domain-containing protein</fullName>
    </recommendedName>
</protein>
<organism evidence="2 3">
    <name type="scientific">Paractinoplanes ferrugineus</name>
    <dbReference type="NCBI Taxonomy" id="113564"/>
    <lineage>
        <taxon>Bacteria</taxon>
        <taxon>Bacillati</taxon>
        <taxon>Actinomycetota</taxon>
        <taxon>Actinomycetes</taxon>
        <taxon>Micromonosporales</taxon>
        <taxon>Micromonosporaceae</taxon>
        <taxon>Paractinoplanes</taxon>
    </lineage>
</organism>
<dbReference type="Pfam" id="PF03259">
    <property type="entry name" value="Robl_LC7"/>
    <property type="match status" value="1"/>
</dbReference>
<evidence type="ECO:0000313" key="2">
    <source>
        <dbReference type="EMBL" id="GIE14210.1"/>
    </source>
</evidence>
<dbReference type="Proteomes" id="UP000598174">
    <property type="component" value="Unassembled WGS sequence"/>
</dbReference>
<dbReference type="InterPro" id="IPR053141">
    <property type="entry name" value="Mycobact_SerProt_Inhib_Rv3364c"/>
</dbReference>
<dbReference type="AlphaFoldDB" id="A0A919J5E9"/>
<dbReference type="EMBL" id="BOMM01000052">
    <property type="protein sequence ID" value="GIE14210.1"/>
    <property type="molecule type" value="Genomic_DNA"/>
</dbReference>
<sequence length="137" mass="14241">MTPATTAPIGLRPDLSFLLTDFEQMVLGASRTVAVSVDGLVLCTSDTVDSREQAEYLAAICSGMASLVIGLAQQLGAAAAADIGVRLSIGFVMIAGPFGNAYLMTLAQPQADMGAVNRDLLKLGESVRAALSPEQRR</sequence>
<dbReference type="RefSeq" id="WP_203820622.1">
    <property type="nucleotide sequence ID" value="NZ_BAAABP010000015.1"/>
</dbReference>
<dbReference type="Gene3D" id="3.30.450.30">
    <property type="entry name" value="Dynein light chain 2a, cytoplasmic"/>
    <property type="match status" value="1"/>
</dbReference>
<evidence type="ECO:0000313" key="3">
    <source>
        <dbReference type="Proteomes" id="UP000598174"/>
    </source>
</evidence>
<dbReference type="SMART" id="SM00960">
    <property type="entry name" value="Robl_LC7"/>
    <property type="match status" value="1"/>
</dbReference>
<dbReference type="PANTHER" id="PTHR36222:SF1">
    <property type="entry name" value="SERINE PROTEASE INHIBITOR RV3364C"/>
    <property type="match status" value="1"/>
</dbReference>